<evidence type="ECO:0000256" key="1">
    <source>
        <dbReference type="SAM" id="MobiDB-lite"/>
    </source>
</evidence>
<proteinExistence type="predicted"/>
<dbReference type="GO" id="GO:0008725">
    <property type="term" value="F:DNA-3-methyladenine glycosylase activity"/>
    <property type="evidence" value="ECO:0007669"/>
    <property type="project" value="UniProtKB-EC"/>
</dbReference>
<feature type="compositionally biased region" description="Low complexity" evidence="1">
    <location>
        <begin position="108"/>
        <end position="127"/>
    </location>
</feature>
<reference evidence="2" key="1">
    <citation type="submission" date="2020-02" db="EMBL/GenBank/DDBJ databases">
        <authorList>
            <person name="Meier V. D."/>
        </authorList>
    </citation>
    <scope>NUCLEOTIDE SEQUENCE</scope>
    <source>
        <strain evidence="2">AVDCRST_MAG66</strain>
    </source>
</reference>
<dbReference type="EC" id="3.2.2.20" evidence="2"/>
<sequence length="184" mass="19607">DRRPGPLRLGRVRARVRRLPRRRVGPPAARGGRDVRAAEPGGLPVRPVLDRGPAQAPGVPGGVRRVRPGGGRGVRRGRRRAPAGRRRHRPQPPQDRGDRGQRARRAGAGRAAGRAAVVLRARAPRAAGRARRRAGDEPGVRGDGEGAQAAGPAVRRSDDVLRVDAGHRHRGRSCPVLLASSHPV</sequence>
<dbReference type="AlphaFoldDB" id="A0A6J4QPD7"/>
<dbReference type="EMBL" id="CADCUS010000565">
    <property type="protein sequence ID" value="CAA9442849.1"/>
    <property type="molecule type" value="Genomic_DNA"/>
</dbReference>
<feature type="non-terminal residue" evidence="2">
    <location>
        <position position="184"/>
    </location>
</feature>
<feature type="region of interest" description="Disordered" evidence="1">
    <location>
        <begin position="165"/>
        <end position="184"/>
    </location>
</feature>
<feature type="compositionally biased region" description="Basic and acidic residues" evidence="1">
    <location>
        <begin position="133"/>
        <end position="144"/>
    </location>
</feature>
<evidence type="ECO:0000313" key="2">
    <source>
        <dbReference type="EMBL" id="CAA9442849.1"/>
    </source>
</evidence>
<accession>A0A6J4QPD7</accession>
<feature type="non-terminal residue" evidence="2">
    <location>
        <position position="1"/>
    </location>
</feature>
<protein>
    <submittedName>
        <fullName evidence="2">DNA-3-methyladenine glycosylase</fullName>
        <ecNumber evidence="2">3.2.2.20</ecNumber>
    </submittedName>
</protein>
<feature type="compositionally biased region" description="Basic residues" evidence="1">
    <location>
        <begin position="73"/>
        <end position="90"/>
    </location>
</feature>
<keyword evidence="2" id="KW-0378">Hydrolase</keyword>
<keyword evidence="2" id="KW-0326">Glycosidase</keyword>
<organism evidence="2">
    <name type="scientific">uncultured Pseudonocardia sp</name>
    <dbReference type="NCBI Taxonomy" id="211455"/>
    <lineage>
        <taxon>Bacteria</taxon>
        <taxon>Bacillati</taxon>
        <taxon>Actinomycetota</taxon>
        <taxon>Actinomycetes</taxon>
        <taxon>Pseudonocardiales</taxon>
        <taxon>Pseudonocardiaceae</taxon>
        <taxon>Pseudonocardia</taxon>
        <taxon>environmental samples</taxon>
    </lineage>
</organism>
<feature type="region of interest" description="Disordered" evidence="1">
    <location>
        <begin position="1"/>
        <end position="159"/>
    </location>
</feature>
<feature type="compositionally biased region" description="Basic residues" evidence="1">
    <location>
        <begin position="1"/>
        <end position="24"/>
    </location>
</feature>
<gene>
    <name evidence="2" type="ORF">AVDCRST_MAG66-4138</name>
</gene>
<name>A0A6J4QPD7_9PSEU</name>